<evidence type="ECO:0000256" key="6">
    <source>
        <dbReference type="ARBA" id="ARBA00022692"/>
    </source>
</evidence>
<protein>
    <recommendedName>
        <fullName evidence="13">O-fucosyltransferase family protein</fullName>
    </recommendedName>
</protein>
<feature type="transmembrane region" description="Helical" evidence="15">
    <location>
        <begin position="155"/>
        <end position="178"/>
    </location>
</feature>
<evidence type="ECO:0000256" key="11">
    <source>
        <dbReference type="ARBA" id="ARBA00023253"/>
    </source>
</evidence>
<dbReference type="GO" id="GO:0005794">
    <property type="term" value="C:Golgi apparatus"/>
    <property type="evidence" value="ECO:0007669"/>
    <property type="project" value="TreeGrafter"/>
</dbReference>
<dbReference type="AlphaFoldDB" id="A0A2N9H5T2"/>
<keyword evidence="7" id="KW-0735">Signal-anchor</keyword>
<dbReference type="PANTHER" id="PTHR31741:SF8">
    <property type="entry name" value="O-FUCOSYLTRANSFERASE 35"/>
    <property type="match status" value="1"/>
</dbReference>
<evidence type="ECO:0000256" key="13">
    <source>
        <dbReference type="ARBA" id="ARBA00030350"/>
    </source>
</evidence>
<dbReference type="InterPro" id="IPR024709">
    <property type="entry name" value="FucosylTrfase_pln"/>
</dbReference>
<dbReference type="InterPro" id="IPR019378">
    <property type="entry name" value="GDP-Fuc_O-FucTrfase"/>
</dbReference>
<evidence type="ECO:0000256" key="10">
    <source>
        <dbReference type="ARBA" id="ARBA00023180"/>
    </source>
</evidence>
<keyword evidence="10" id="KW-0325">Glycoprotein</keyword>
<gene>
    <name evidence="16" type="ORF">FSB_LOCUS37688</name>
</gene>
<dbReference type="FunFam" id="3.40.50.11350:FF:000011">
    <property type="entry name" value="O-fucosyltransferase 28"/>
    <property type="match status" value="1"/>
</dbReference>
<comment type="similarity">
    <text evidence="3">Belongs to the glycosyltransferase GT106 family.</text>
</comment>
<evidence type="ECO:0000256" key="9">
    <source>
        <dbReference type="ARBA" id="ARBA00023136"/>
    </source>
</evidence>
<evidence type="ECO:0000256" key="8">
    <source>
        <dbReference type="ARBA" id="ARBA00022989"/>
    </source>
</evidence>
<dbReference type="GO" id="GO:0009507">
    <property type="term" value="C:chloroplast"/>
    <property type="evidence" value="ECO:0007669"/>
    <property type="project" value="TreeGrafter"/>
</dbReference>
<evidence type="ECO:0000313" key="16">
    <source>
        <dbReference type="EMBL" id="SPD09806.1"/>
    </source>
</evidence>
<evidence type="ECO:0000256" key="7">
    <source>
        <dbReference type="ARBA" id="ARBA00022968"/>
    </source>
</evidence>
<evidence type="ECO:0000256" key="2">
    <source>
        <dbReference type="ARBA" id="ARBA00004881"/>
    </source>
</evidence>
<dbReference type="PANTHER" id="PTHR31741">
    <property type="entry name" value="OS02G0726500 PROTEIN-RELATED"/>
    <property type="match status" value="1"/>
</dbReference>
<keyword evidence="8 15" id="KW-1133">Transmembrane helix</keyword>
<dbReference type="Pfam" id="PF10250">
    <property type="entry name" value="O-FucT"/>
    <property type="match status" value="2"/>
</dbReference>
<dbReference type="GO" id="GO:0006004">
    <property type="term" value="P:fucose metabolic process"/>
    <property type="evidence" value="ECO:0007669"/>
    <property type="project" value="UniProtKB-KW"/>
</dbReference>
<accession>A0A2N9H5T2</accession>
<comment type="subcellular location">
    <subcellularLocation>
        <location evidence="1">Membrane</location>
        <topology evidence="1">Single-pass type II membrane protein</topology>
    </subcellularLocation>
</comment>
<keyword evidence="9 15" id="KW-0472">Membrane</keyword>
<evidence type="ECO:0000256" key="3">
    <source>
        <dbReference type="ARBA" id="ARBA00007737"/>
    </source>
</evidence>
<keyword evidence="6 15" id="KW-0812">Transmembrane</keyword>
<evidence type="ECO:0000256" key="5">
    <source>
        <dbReference type="ARBA" id="ARBA00022679"/>
    </source>
</evidence>
<name>A0A2N9H5T2_FAGSY</name>
<feature type="compositionally biased region" description="Polar residues" evidence="14">
    <location>
        <begin position="11"/>
        <end position="22"/>
    </location>
</feature>
<dbReference type="CDD" id="cd11299">
    <property type="entry name" value="O-FucT_plant"/>
    <property type="match status" value="1"/>
</dbReference>
<feature type="compositionally biased region" description="Low complexity" evidence="14">
    <location>
        <begin position="37"/>
        <end position="70"/>
    </location>
</feature>
<evidence type="ECO:0000256" key="1">
    <source>
        <dbReference type="ARBA" id="ARBA00004606"/>
    </source>
</evidence>
<comment type="pathway">
    <text evidence="2">Glycan metabolism.</text>
</comment>
<dbReference type="GO" id="GO:0016020">
    <property type="term" value="C:membrane"/>
    <property type="evidence" value="ECO:0007669"/>
    <property type="project" value="UniProtKB-SubCell"/>
</dbReference>
<evidence type="ECO:0000256" key="12">
    <source>
        <dbReference type="ARBA" id="ARBA00023277"/>
    </source>
</evidence>
<keyword evidence="5" id="KW-0808">Transferase</keyword>
<keyword evidence="11" id="KW-0294">Fucose metabolism</keyword>
<dbReference type="GO" id="GO:0016757">
    <property type="term" value="F:glycosyltransferase activity"/>
    <property type="evidence" value="ECO:0007669"/>
    <property type="project" value="UniProtKB-KW"/>
</dbReference>
<sequence length="752" mass="85262">MGHHHHHHSTSDGISQRVNSPRFSGPMTRRAHSFKRNTTNTNSDNNNNIINNTNNNNNSSSGTSTSGATTTTLSTHHEIDVNLSSPRSEMGTNPVSLDGFESSSVLERKHHHHHHHVSHRVSIHGNVIKRFLLNKPIESMVVELGLRERKKLGHWMFLLFCGLCIFLGLVKICATGWFGSAIETAGSNQDSIDSITRLDLMDQSSREYRQGGSDVERTLMMVSSGVYSTQNNRAEYSSIWSKPNSENFTQCVHRPKSHKKPDAKTNGYILVNANGGLNQMRFGICDMVAVAKIMKATLVLPSLDHTSYWADESGFKDLFDWQHFIETLRDDIHIVETLPPAYAGIEPFHKTPISWSKVSYYKAEVLPLLKQHKVMYFTHTDSRIANNDIPSSIQKLRCRVNYQALKYSAPIEAHGNTLVSRMRKNGSPYLALHLRQVSIILFLSNTVTDFFFLLLLVVMGMSHLLITMGADLIIWKVGRGQRPEKEQRSLSESGIHLRKGVVLSEGDISPELSSKLLLPQFLKGLMMYEKDMLAFTGCSHSLTAEEDEELRRMRYEVSHWKEKEINGTERRLLGGCPLTPRETSLLLRGLGFPSSTRIYLVAGEAYGNGTMQYLEDDFPNIFSHSTLSEDEELSPFKNHQNMLAGIDYVVALQSDVFVYTYDGNMAKAVQGHRRFEHFKKTINPDKMYFVKLVDKLDEGKISWKKFSSEVKELHEDRVGAPYLRESGEFPKFEESFYANPLPGCICETRQEK</sequence>
<evidence type="ECO:0000256" key="4">
    <source>
        <dbReference type="ARBA" id="ARBA00022676"/>
    </source>
</evidence>
<feature type="region of interest" description="Disordered" evidence="14">
    <location>
        <begin position="1"/>
        <end position="70"/>
    </location>
</feature>
<evidence type="ECO:0000256" key="15">
    <source>
        <dbReference type="SAM" id="Phobius"/>
    </source>
</evidence>
<keyword evidence="4" id="KW-0328">Glycosyltransferase</keyword>
<organism evidence="16">
    <name type="scientific">Fagus sylvatica</name>
    <name type="common">Beechnut</name>
    <dbReference type="NCBI Taxonomy" id="28930"/>
    <lineage>
        <taxon>Eukaryota</taxon>
        <taxon>Viridiplantae</taxon>
        <taxon>Streptophyta</taxon>
        <taxon>Embryophyta</taxon>
        <taxon>Tracheophyta</taxon>
        <taxon>Spermatophyta</taxon>
        <taxon>Magnoliopsida</taxon>
        <taxon>eudicotyledons</taxon>
        <taxon>Gunneridae</taxon>
        <taxon>Pentapetalae</taxon>
        <taxon>rosids</taxon>
        <taxon>fabids</taxon>
        <taxon>Fagales</taxon>
        <taxon>Fagaceae</taxon>
        <taxon>Fagus</taxon>
    </lineage>
</organism>
<proteinExistence type="inferred from homology"/>
<keyword evidence="12" id="KW-0119">Carbohydrate metabolism</keyword>
<evidence type="ECO:0000256" key="14">
    <source>
        <dbReference type="SAM" id="MobiDB-lite"/>
    </source>
</evidence>
<reference evidence="16" key="1">
    <citation type="submission" date="2018-02" db="EMBL/GenBank/DDBJ databases">
        <authorList>
            <person name="Cohen D.B."/>
            <person name="Kent A.D."/>
        </authorList>
    </citation>
    <scope>NUCLEOTIDE SEQUENCE</scope>
</reference>
<dbReference type="EMBL" id="OIVN01003246">
    <property type="protein sequence ID" value="SPD09806.1"/>
    <property type="molecule type" value="Genomic_DNA"/>
</dbReference>